<keyword evidence="2 4" id="KW-0472">Membrane</keyword>
<evidence type="ECO:0000256" key="1">
    <source>
        <dbReference type="ARBA" id="ARBA00004442"/>
    </source>
</evidence>
<evidence type="ECO:0000256" key="3">
    <source>
        <dbReference type="ARBA" id="ARBA00023237"/>
    </source>
</evidence>
<dbReference type="CDD" id="cd07185">
    <property type="entry name" value="OmpA_C-like"/>
    <property type="match status" value="1"/>
</dbReference>
<dbReference type="PROSITE" id="PS01068">
    <property type="entry name" value="OMPA_1"/>
    <property type="match status" value="1"/>
</dbReference>
<dbReference type="Gene3D" id="3.30.1330.60">
    <property type="entry name" value="OmpA-like domain"/>
    <property type="match status" value="1"/>
</dbReference>
<name>A0A266Q370_9GAMM</name>
<evidence type="ECO:0000313" key="6">
    <source>
        <dbReference type="EMBL" id="OZY84295.1"/>
    </source>
</evidence>
<dbReference type="PANTHER" id="PTHR30329">
    <property type="entry name" value="STATOR ELEMENT OF FLAGELLAR MOTOR COMPLEX"/>
    <property type="match status" value="1"/>
</dbReference>
<comment type="caution">
    <text evidence="6">The sequence shown here is derived from an EMBL/GenBank/DDBJ whole genome shotgun (WGS) entry which is preliminary data.</text>
</comment>
<evidence type="ECO:0000256" key="2">
    <source>
        <dbReference type="ARBA" id="ARBA00023136"/>
    </source>
</evidence>
<dbReference type="InterPro" id="IPR006665">
    <property type="entry name" value="OmpA-like"/>
</dbReference>
<sequence length="218" mass="23247">MKYILALLLSVGLIGCTTTDPYTGEQKTSTTVKGAGIGAVAGAVLGAATGDNAKDRRERALKGAAIGGVIGGGVGNYMDRQEAKLRQELQGTGVQVRRDGNNLYLVMPGNITFATNSADIRSDFFSVLNSVAKVLAEFNKTSIRVTGHTDSTGSDSINQPLSQRRADSVAMYLRTQKVASTRIQSYGYGSRYPVASNDTPAGREQNRRVELELVPNEQ</sequence>
<dbReference type="SUPFAM" id="SSF103088">
    <property type="entry name" value="OmpA-like"/>
    <property type="match status" value="1"/>
</dbReference>
<accession>A0A266Q370</accession>
<comment type="subcellular location">
    <subcellularLocation>
        <location evidence="1">Cell outer membrane</location>
    </subcellularLocation>
</comment>
<dbReference type="InterPro" id="IPR006690">
    <property type="entry name" value="OMPA-like_CS"/>
</dbReference>
<organism evidence="6 7">
    <name type="scientific">Cellvibrio mixtus</name>
    <dbReference type="NCBI Taxonomy" id="39650"/>
    <lineage>
        <taxon>Bacteria</taxon>
        <taxon>Pseudomonadati</taxon>
        <taxon>Pseudomonadota</taxon>
        <taxon>Gammaproteobacteria</taxon>
        <taxon>Cellvibrionales</taxon>
        <taxon>Cellvibrionaceae</taxon>
        <taxon>Cellvibrio</taxon>
    </lineage>
</organism>
<dbReference type="InterPro" id="IPR036737">
    <property type="entry name" value="OmpA-like_sf"/>
</dbReference>
<dbReference type="PRINTS" id="PR01021">
    <property type="entry name" value="OMPADOMAIN"/>
</dbReference>
<evidence type="ECO:0000313" key="7">
    <source>
        <dbReference type="Proteomes" id="UP000216101"/>
    </source>
</evidence>
<dbReference type="Pfam" id="PF13488">
    <property type="entry name" value="Gly-zipper_Omp"/>
    <property type="match status" value="1"/>
</dbReference>
<dbReference type="InterPro" id="IPR006664">
    <property type="entry name" value="OMP_bac"/>
</dbReference>
<dbReference type="RefSeq" id="WP_094985407.1">
    <property type="nucleotide sequence ID" value="NZ_NHNI01000002.1"/>
</dbReference>
<dbReference type="EMBL" id="NHNI01000002">
    <property type="protein sequence ID" value="OZY84295.1"/>
    <property type="molecule type" value="Genomic_DNA"/>
</dbReference>
<gene>
    <name evidence="6" type="ORF">CBP51_13850</name>
</gene>
<protein>
    <submittedName>
        <fullName evidence="6">Cell envelope biogenesis protein OmpA</fullName>
    </submittedName>
</protein>
<dbReference type="STRING" id="1209072.GCA_000766945_03793"/>
<evidence type="ECO:0000259" key="5">
    <source>
        <dbReference type="PROSITE" id="PS51123"/>
    </source>
</evidence>
<dbReference type="InterPro" id="IPR039567">
    <property type="entry name" value="Gly-zipper"/>
</dbReference>
<keyword evidence="3" id="KW-0998">Cell outer membrane</keyword>
<dbReference type="PANTHER" id="PTHR30329:SF21">
    <property type="entry name" value="LIPOPROTEIN YIAD-RELATED"/>
    <property type="match status" value="1"/>
</dbReference>
<dbReference type="InterPro" id="IPR050330">
    <property type="entry name" value="Bact_OuterMem_StrucFunc"/>
</dbReference>
<dbReference type="Pfam" id="PF00691">
    <property type="entry name" value="OmpA"/>
    <property type="match status" value="1"/>
</dbReference>
<dbReference type="Proteomes" id="UP000216101">
    <property type="component" value="Unassembled WGS sequence"/>
</dbReference>
<reference evidence="7" key="1">
    <citation type="submission" date="2017-05" db="EMBL/GenBank/DDBJ databases">
        <authorList>
            <person name="Barney B.M."/>
        </authorList>
    </citation>
    <scope>NUCLEOTIDE SEQUENCE [LARGE SCALE GENOMIC DNA]</scope>
    <source>
        <strain evidence="7">PSBB022</strain>
    </source>
</reference>
<dbReference type="PROSITE" id="PS51257">
    <property type="entry name" value="PROKAR_LIPOPROTEIN"/>
    <property type="match status" value="1"/>
</dbReference>
<dbReference type="PRINTS" id="PR01023">
    <property type="entry name" value="NAFLGMOTY"/>
</dbReference>
<dbReference type="GO" id="GO:0009279">
    <property type="term" value="C:cell outer membrane"/>
    <property type="evidence" value="ECO:0007669"/>
    <property type="project" value="UniProtKB-SubCell"/>
</dbReference>
<proteinExistence type="predicted"/>
<dbReference type="PROSITE" id="PS51123">
    <property type="entry name" value="OMPA_2"/>
    <property type="match status" value="1"/>
</dbReference>
<keyword evidence="7" id="KW-1185">Reference proteome</keyword>
<feature type="domain" description="OmpA-like" evidence="5">
    <location>
        <begin position="100"/>
        <end position="217"/>
    </location>
</feature>
<evidence type="ECO:0000256" key="4">
    <source>
        <dbReference type="PROSITE-ProRule" id="PRU00473"/>
    </source>
</evidence>
<dbReference type="AlphaFoldDB" id="A0A266Q370"/>